<evidence type="ECO:0000313" key="1">
    <source>
        <dbReference type="EMBL" id="KAL3965529.1"/>
    </source>
</evidence>
<protein>
    <submittedName>
        <fullName evidence="1">Uncharacterized protein</fullName>
    </submittedName>
</protein>
<gene>
    <name evidence="1" type="ORF">ACCO45_002533</name>
</gene>
<accession>A0ACC4EBB9</accession>
<proteinExistence type="predicted"/>
<keyword evidence="2" id="KW-1185">Reference proteome</keyword>
<sequence>MGSLTSSSLNGVAVMNGEVKQANGAKPSRPLEVLADRNGDTKVAAVSSQLRDLYSDSAVLKIWKTATEHLGRKNPPETFPETVPQSGPDFGVYQYRDAEFWTCGFFPGSLYCLLERSIKYPQHFLKDGGNETVTGESRQQLRDGSSSGVPRLGAAASRDGVSNGHPRYWLYSRAGIEARLRADRECKEPRSILTAAESLASRYNEKTSAIRSWDTFVNNHHGFSSKENCFLVIIDSMCNLDLLYYAGHHASSQRLIDIATAHAHTVRQTHLREIPSENSMYTQYSTCHVAQRLTAQGYADDSTWARGQSWGILGYAQTYNWTKDPVFLATACGLAEHFIQRMESAPLSVEVTLPNGTRTGRYVPLWDFDAPIDESDPLRDSSAGMIAANGLLLLHSSLNATGDTAGARRFFDAAMRIVKETLELCYSTDKLRLVVRDGEGGGVTVAAEHEGSGHGDPPFDAILMRATANFNRDWTDKYANHGLVYGDYYFLEFGNRLLQAGIC</sequence>
<comment type="caution">
    <text evidence="1">The sequence shown here is derived from an EMBL/GenBank/DDBJ whole genome shotgun (WGS) entry which is preliminary data.</text>
</comment>
<organism evidence="1 2">
    <name type="scientific">Purpureocillium lilacinum</name>
    <name type="common">Paecilomyces lilacinus</name>
    <dbReference type="NCBI Taxonomy" id="33203"/>
    <lineage>
        <taxon>Eukaryota</taxon>
        <taxon>Fungi</taxon>
        <taxon>Dikarya</taxon>
        <taxon>Ascomycota</taxon>
        <taxon>Pezizomycotina</taxon>
        <taxon>Sordariomycetes</taxon>
        <taxon>Hypocreomycetidae</taxon>
        <taxon>Hypocreales</taxon>
        <taxon>Ophiocordycipitaceae</taxon>
        <taxon>Purpureocillium</taxon>
    </lineage>
</organism>
<dbReference type="EMBL" id="JBGNUJ010000002">
    <property type="protein sequence ID" value="KAL3965529.1"/>
    <property type="molecule type" value="Genomic_DNA"/>
</dbReference>
<name>A0ACC4EBB9_PURLI</name>
<reference evidence="1" key="1">
    <citation type="submission" date="2024-12" db="EMBL/GenBank/DDBJ databases">
        <title>Comparative genomics and development of molecular markers within Purpureocillium lilacinum and among Purpureocillium species.</title>
        <authorList>
            <person name="Yeh Z.-Y."/>
            <person name="Ni N.-T."/>
            <person name="Lo P.-H."/>
            <person name="Mushyakhwo K."/>
            <person name="Lin C.-F."/>
            <person name="Nai Y.-S."/>
        </authorList>
    </citation>
    <scope>NUCLEOTIDE SEQUENCE</scope>
    <source>
        <strain evidence="1">NCHU-NPUST-175</strain>
    </source>
</reference>
<dbReference type="Proteomes" id="UP001638806">
    <property type="component" value="Unassembled WGS sequence"/>
</dbReference>
<evidence type="ECO:0000313" key="2">
    <source>
        <dbReference type="Proteomes" id="UP001638806"/>
    </source>
</evidence>